<sequence>MKRNDFERDQYVANGSFTIACGVIVVHDGPIVVPPPDLGTHLGNLLDCTVGADVSFVVGGETFPAHRSVLAAWSPVFKAELFGSMAEPPQRRSRCRTWIPRRSKPCFGSCTRMPYCLPTMRLT</sequence>
<reference evidence="3" key="1">
    <citation type="journal article" date="2018" name="DNA Res.">
        <title>Multiple hybrid de novo genome assembly of finger millet, an orphan allotetraploid crop.</title>
        <authorList>
            <person name="Hatakeyama M."/>
            <person name="Aluri S."/>
            <person name="Balachadran M.T."/>
            <person name="Sivarajan S.R."/>
            <person name="Patrignani A."/>
            <person name="Gruter S."/>
            <person name="Poveda L."/>
            <person name="Shimizu-Inatsugi R."/>
            <person name="Baeten J."/>
            <person name="Francoijs K.J."/>
            <person name="Nataraja K.N."/>
            <person name="Reddy Y.A.N."/>
            <person name="Phadnis S."/>
            <person name="Ravikumar R.L."/>
            <person name="Schlapbach R."/>
            <person name="Sreeman S.M."/>
            <person name="Shimizu K.K."/>
        </authorList>
    </citation>
    <scope>NUCLEOTIDE SEQUENCE</scope>
</reference>
<dbReference type="EMBL" id="BQKI01000072">
    <property type="protein sequence ID" value="GJN15678.1"/>
    <property type="molecule type" value="Genomic_DNA"/>
</dbReference>
<accession>A0AAV5DYR8</accession>
<protein>
    <recommendedName>
        <fullName evidence="2">BTB domain-containing protein</fullName>
    </recommendedName>
</protein>
<dbReference type="PROSITE" id="PS51257">
    <property type="entry name" value="PROKAR_LIPOPROTEIN"/>
    <property type="match status" value="1"/>
</dbReference>
<comment type="pathway">
    <text evidence="1">Protein modification; protein ubiquitination.</text>
</comment>
<dbReference type="GO" id="GO:0016567">
    <property type="term" value="P:protein ubiquitination"/>
    <property type="evidence" value="ECO:0007669"/>
    <property type="project" value="InterPro"/>
</dbReference>
<name>A0AAV5DYR8_ELECO</name>
<feature type="domain" description="BTB" evidence="2">
    <location>
        <begin position="52"/>
        <end position="87"/>
    </location>
</feature>
<evidence type="ECO:0000313" key="3">
    <source>
        <dbReference type="EMBL" id="GJN15678.1"/>
    </source>
</evidence>
<evidence type="ECO:0000313" key="4">
    <source>
        <dbReference type="Proteomes" id="UP001054889"/>
    </source>
</evidence>
<dbReference type="PANTHER" id="PTHR26379:SF469">
    <property type="entry name" value="MAB1"/>
    <property type="match status" value="1"/>
</dbReference>
<comment type="caution">
    <text evidence="3">The sequence shown here is derived from an EMBL/GenBank/DDBJ whole genome shotgun (WGS) entry which is preliminary data.</text>
</comment>
<evidence type="ECO:0000256" key="1">
    <source>
        <dbReference type="ARBA" id="ARBA00004906"/>
    </source>
</evidence>
<dbReference type="PROSITE" id="PS50097">
    <property type="entry name" value="BTB"/>
    <property type="match status" value="1"/>
</dbReference>
<dbReference type="InterPro" id="IPR011333">
    <property type="entry name" value="SKP1/BTB/POZ_sf"/>
</dbReference>
<proteinExistence type="predicted"/>
<dbReference type="SUPFAM" id="SSF54695">
    <property type="entry name" value="POZ domain"/>
    <property type="match status" value="1"/>
</dbReference>
<gene>
    <name evidence="3" type="primary">gb02614</name>
    <name evidence="3" type="ORF">PR202_gb02614</name>
</gene>
<organism evidence="3 4">
    <name type="scientific">Eleusine coracana subsp. coracana</name>
    <dbReference type="NCBI Taxonomy" id="191504"/>
    <lineage>
        <taxon>Eukaryota</taxon>
        <taxon>Viridiplantae</taxon>
        <taxon>Streptophyta</taxon>
        <taxon>Embryophyta</taxon>
        <taxon>Tracheophyta</taxon>
        <taxon>Spermatophyta</taxon>
        <taxon>Magnoliopsida</taxon>
        <taxon>Liliopsida</taxon>
        <taxon>Poales</taxon>
        <taxon>Poaceae</taxon>
        <taxon>PACMAD clade</taxon>
        <taxon>Chloridoideae</taxon>
        <taxon>Cynodonteae</taxon>
        <taxon>Eleusininae</taxon>
        <taxon>Eleusine</taxon>
    </lineage>
</organism>
<dbReference type="InterPro" id="IPR045005">
    <property type="entry name" value="BPM1-6"/>
</dbReference>
<reference evidence="3" key="2">
    <citation type="submission" date="2021-12" db="EMBL/GenBank/DDBJ databases">
        <title>Resequencing data analysis of finger millet.</title>
        <authorList>
            <person name="Hatakeyama M."/>
            <person name="Aluri S."/>
            <person name="Balachadran M.T."/>
            <person name="Sivarajan S.R."/>
            <person name="Poveda L."/>
            <person name="Shimizu-Inatsugi R."/>
            <person name="Schlapbach R."/>
            <person name="Sreeman S.M."/>
            <person name="Shimizu K.K."/>
        </authorList>
    </citation>
    <scope>NUCLEOTIDE SEQUENCE</scope>
</reference>
<dbReference type="AlphaFoldDB" id="A0AAV5DYR8"/>
<dbReference type="Gene3D" id="3.30.710.10">
    <property type="entry name" value="Potassium Channel Kv1.1, Chain A"/>
    <property type="match status" value="1"/>
</dbReference>
<dbReference type="InterPro" id="IPR000210">
    <property type="entry name" value="BTB/POZ_dom"/>
</dbReference>
<evidence type="ECO:0000259" key="2">
    <source>
        <dbReference type="PROSITE" id="PS50097"/>
    </source>
</evidence>
<dbReference type="Proteomes" id="UP001054889">
    <property type="component" value="Unassembled WGS sequence"/>
</dbReference>
<dbReference type="Pfam" id="PF00651">
    <property type="entry name" value="BTB"/>
    <property type="match status" value="1"/>
</dbReference>
<keyword evidence="4" id="KW-1185">Reference proteome</keyword>
<dbReference type="PANTHER" id="PTHR26379">
    <property type="entry name" value="BTB/POZ AND MATH DOMAIN-CONTAINING PROTEIN 1"/>
    <property type="match status" value="1"/>
</dbReference>